<dbReference type="WBParaSite" id="GPLIN_001436400">
    <property type="protein sequence ID" value="GPLIN_001436400"/>
    <property type="gene ID" value="GPLIN_001436400"/>
</dbReference>
<evidence type="ECO:0000313" key="3">
    <source>
        <dbReference type="Proteomes" id="UP000050741"/>
    </source>
</evidence>
<dbReference type="InterPro" id="IPR019426">
    <property type="entry name" value="7TM_GPCR_serpentine_rcpt_Srv"/>
</dbReference>
<proteinExistence type="predicted"/>
<sequence length="184" mass="21353">MDTNLLPLITDITSVVASLSLIICLIINFATLLQYKKKINVAAEITESQRLERKLGIYALHTFAGHMTVSVLMIGMSISHKIGIFTVVMTIYSQYAYVMDWCTVVLSSWLLFWASSSFRQQFVDDFVPKWLQRIMIEQQHQQSERDQNDNSEQQHQQSERDQNDNSEQQHQQSDTGESLRRHLD</sequence>
<name>A0A183CNA7_GLOPA</name>
<dbReference type="AlphaFoldDB" id="A0A183CNA7"/>
<evidence type="ECO:0000313" key="4">
    <source>
        <dbReference type="WBParaSite" id="GPLIN_001436400"/>
    </source>
</evidence>
<keyword evidence="2" id="KW-0472">Membrane</keyword>
<keyword evidence="2" id="KW-0812">Transmembrane</keyword>
<keyword evidence="3" id="KW-1185">Reference proteome</keyword>
<dbReference type="Pfam" id="PF10323">
    <property type="entry name" value="7TM_GPCR_Srv"/>
    <property type="match status" value="1"/>
</dbReference>
<feature type="transmembrane region" description="Helical" evidence="2">
    <location>
        <begin position="12"/>
        <end position="35"/>
    </location>
</feature>
<reference evidence="4" key="2">
    <citation type="submission" date="2016-06" db="UniProtKB">
        <authorList>
            <consortium name="WormBaseParasite"/>
        </authorList>
    </citation>
    <scope>IDENTIFICATION</scope>
</reference>
<dbReference type="Proteomes" id="UP000050741">
    <property type="component" value="Unassembled WGS sequence"/>
</dbReference>
<evidence type="ECO:0000256" key="2">
    <source>
        <dbReference type="SAM" id="Phobius"/>
    </source>
</evidence>
<feature type="region of interest" description="Disordered" evidence="1">
    <location>
        <begin position="138"/>
        <end position="184"/>
    </location>
</feature>
<organism evidence="3 4">
    <name type="scientific">Globodera pallida</name>
    <name type="common">Potato cyst nematode worm</name>
    <name type="synonym">Heterodera pallida</name>
    <dbReference type="NCBI Taxonomy" id="36090"/>
    <lineage>
        <taxon>Eukaryota</taxon>
        <taxon>Metazoa</taxon>
        <taxon>Ecdysozoa</taxon>
        <taxon>Nematoda</taxon>
        <taxon>Chromadorea</taxon>
        <taxon>Rhabditida</taxon>
        <taxon>Tylenchina</taxon>
        <taxon>Tylenchomorpha</taxon>
        <taxon>Tylenchoidea</taxon>
        <taxon>Heteroderidae</taxon>
        <taxon>Heteroderinae</taxon>
        <taxon>Globodera</taxon>
    </lineage>
</organism>
<keyword evidence="2" id="KW-1133">Transmembrane helix</keyword>
<feature type="compositionally biased region" description="Polar residues" evidence="1">
    <location>
        <begin position="165"/>
        <end position="176"/>
    </location>
</feature>
<reference evidence="3" key="1">
    <citation type="submission" date="2014-05" db="EMBL/GenBank/DDBJ databases">
        <title>The genome and life-stage specific transcriptomes of Globodera pallida elucidate key aspects of plant parasitism by a cyst nematode.</title>
        <authorList>
            <person name="Cotton J.A."/>
            <person name="Lilley C.J."/>
            <person name="Jones L.M."/>
            <person name="Kikuchi T."/>
            <person name="Reid A.J."/>
            <person name="Thorpe P."/>
            <person name="Tsai I.J."/>
            <person name="Beasley H."/>
            <person name="Blok V."/>
            <person name="Cock P.J.A."/>
            <person name="Van den Akker S.E."/>
            <person name="Holroyd N."/>
            <person name="Hunt M."/>
            <person name="Mantelin S."/>
            <person name="Naghra H."/>
            <person name="Pain A."/>
            <person name="Palomares-Rius J.E."/>
            <person name="Zarowiecki M."/>
            <person name="Berriman M."/>
            <person name="Jones J.T."/>
            <person name="Urwin P.E."/>
        </authorList>
    </citation>
    <scope>NUCLEOTIDE SEQUENCE [LARGE SCALE GENOMIC DNA]</scope>
    <source>
        <strain evidence="3">Lindley</strain>
    </source>
</reference>
<protein>
    <submittedName>
        <fullName evidence="4">DUF2721 domain-containing protein</fullName>
    </submittedName>
</protein>
<evidence type="ECO:0000256" key="1">
    <source>
        <dbReference type="SAM" id="MobiDB-lite"/>
    </source>
</evidence>
<feature type="transmembrane region" description="Helical" evidence="2">
    <location>
        <begin position="95"/>
        <end position="114"/>
    </location>
</feature>
<feature type="transmembrane region" description="Helical" evidence="2">
    <location>
        <begin position="55"/>
        <end position="75"/>
    </location>
</feature>
<accession>A0A183CNA7</accession>